<dbReference type="RefSeq" id="WP_111696144.1">
    <property type="nucleotide sequence ID" value="NZ_LS483458.1"/>
</dbReference>
<dbReference type="InterPro" id="IPR015517">
    <property type="entry name" value="dCMP_deaminase-rel"/>
</dbReference>
<dbReference type="PANTHER" id="PTHR11086">
    <property type="entry name" value="DEOXYCYTIDYLATE DEAMINASE-RELATED"/>
    <property type="match status" value="1"/>
</dbReference>
<dbReference type="Pfam" id="PF00383">
    <property type="entry name" value="dCMP_cyt_deam_1"/>
    <property type="match status" value="1"/>
</dbReference>
<evidence type="ECO:0000256" key="2">
    <source>
        <dbReference type="ARBA" id="ARBA00006576"/>
    </source>
</evidence>
<evidence type="ECO:0000313" key="8">
    <source>
        <dbReference type="Proteomes" id="UP000248808"/>
    </source>
</evidence>
<dbReference type="InterPro" id="IPR016192">
    <property type="entry name" value="APOBEC/CMP_deaminase_Zn-bd"/>
</dbReference>
<keyword evidence="4" id="KW-0378">Hydrolase</keyword>
<gene>
    <name evidence="7" type="ORF">NCTC10839_00419</name>
</gene>
<keyword evidence="5" id="KW-0862">Zinc</keyword>
<evidence type="ECO:0000256" key="5">
    <source>
        <dbReference type="ARBA" id="ARBA00022833"/>
    </source>
</evidence>
<dbReference type="InterPro" id="IPR035105">
    <property type="entry name" value="Deoxycytidylate_deaminase_dom"/>
</dbReference>
<dbReference type="GO" id="GO:0005737">
    <property type="term" value="C:cytoplasm"/>
    <property type="evidence" value="ECO:0007669"/>
    <property type="project" value="TreeGrafter"/>
</dbReference>
<evidence type="ECO:0000256" key="4">
    <source>
        <dbReference type="ARBA" id="ARBA00022801"/>
    </source>
</evidence>
<dbReference type="NCBIfam" id="NF041025">
    <property type="entry name" value="antiphage_deaminase"/>
    <property type="match status" value="1"/>
</dbReference>
<dbReference type="PROSITE" id="PS00903">
    <property type="entry name" value="CYT_DCMP_DEAMINASES_1"/>
    <property type="match status" value="1"/>
</dbReference>
<name>A0A2X4UF39_HAEHA</name>
<organism evidence="7 8">
    <name type="scientific">Haemophilus haemolyticus</name>
    <dbReference type="NCBI Taxonomy" id="726"/>
    <lineage>
        <taxon>Bacteria</taxon>
        <taxon>Pseudomonadati</taxon>
        <taxon>Pseudomonadota</taxon>
        <taxon>Gammaproteobacteria</taxon>
        <taxon>Pasteurellales</taxon>
        <taxon>Pasteurellaceae</taxon>
        <taxon>Haemophilus</taxon>
    </lineage>
</organism>
<comment type="similarity">
    <text evidence="2">Belongs to the cytidine and deoxycytidylate deaminase family.</text>
</comment>
<dbReference type="EMBL" id="LS483458">
    <property type="protein sequence ID" value="SQH96564.1"/>
    <property type="molecule type" value="Genomic_DNA"/>
</dbReference>
<feature type="domain" description="CMP/dCMP-type deaminase" evidence="6">
    <location>
        <begin position="305"/>
        <end position="484"/>
    </location>
</feature>
<dbReference type="PANTHER" id="PTHR11086:SF18">
    <property type="entry name" value="DEOXYCYTIDYLATE DEAMINASE"/>
    <property type="match status" value="1"/>
</dbReference>
<reference evidence="7 8" key="1">
    <citation type="submission" date="2018-06" db="EMBL/GenBank/DDBJ databases">
        <authorList>
            <consortium name="Pathogen Informatics"/>
            <person name="Doyle S."/>
        </authorList>
    </citation>
    <scope>NUCLEOTIDE SEQUENCE [LARGE SCALE GENOMIC DNA]</scope>
    <source>
        <strain evidence="7 8">NCTC10839</strain>
    </source>
</reference>
<proteinExistence type="inferred from homology"/>
<evidence type="ECO:0000259" key="6">
    <source>
        <dbReference type="PROSITE" id="PS51747"/>
    </source>
</evidence>
<dbReference type="SUPFAM" id="SSF53927">
    <property type="entry name" value="Cytidine deaminase-like"/>
    <property type="match status" value="1"/>
</dbReference>
<sequence length="586" mass="66965">MSQELKSHISFIEYKKKYGYIKAIGNQEDYGFNTKYTQFSEVEFKDLNQGDSVYFTLNDKNFASCIRLCDDVCDVALSDNVKGSPNKEDDFIYLTPDNNIRDSELIIGIVSPVGVNPAQITETLTNRLRNFKYDVEVIRVSELLPKVSGNKENERIDSLIKKGDKLREDFGNDILAKGVVGLIRKRRENNSNKKIAYIINSLKHPDEVELLRKVYNNGFYLLGVHANRKQRKEYLINDKQCTPQQADELINRDENEERKSGQKTRDTYHLADFFVNQDGDKGKKLAHTLQRFLDLIFSDPYKNPTFDEFAMFMAFNSSVRSSDLSRQVGAVLSRDKHILSVGCNDVPQFGGGLYWAELNGNGEIVDKPRGKDYTRKGDPNKKIQKTIIDNILKEMETHLDKKQLTGLDEVLQKSSISDLTEFGRVVHAEMEAILSCGRNGIATKDSTLYCTTFPCHNCAKHIVASGIKRVVYVEPYPKSRALELHDDSIVLIGESEEENNEKTEMGNKVIFEPFIGVGPRRFLDLFSMSLGLGTKLIRKDKSRDGATVEWKRDNNRARIRTPLSRKSYLEIEDDAIQLWERTKNCK</sequence>
<dbReference type="InterPro" id="IPR002125">
    <property type="entry name" value="CMP_dCMP_dom"/>
</dbReference>
<evidence type="ECO:0000256" key="3">
    <source>
        <dbReference type="ARBA" id="ARBA00022723"/>
    </source>
</evidence>
<dbReference type="Proteomes" id="UP000248808">
    <property type="component" value="Chromosome 1"/>
</dbReference>
<protein>
    <submittedName>
        <fullName evidence="7">ComE operon protein 2</fullName>
    </submittedName>
</protein>
<evidence type="ECO:0000256" key="1">
    <source>
        <dbReference type="ARBA" id="ARBA00001947"/>
    </source>
</evidence>
<dbReference type="GO" id="GO:0004132">
    <property type="term" value="F:dCMP deaminase activity"/>
    <property type="evidence" value="ECO:0007669"/>
    <property type="project" value="TreeGrafter"/>
</dbReference>
<dbReference type="KEGG" id="hhz:NCTC10839_00419"/>
<dbReference type="InterPro" id="IPR027417">
    <property type="entry name" value="P-loop_NTPase"/>
</dbReference>
<dbReference type="Gene3D" id="3.40.140.10">
    <property type="entry name" value="Cytidine Deaminase, domain 2"/>
    <property type="match status" value="1"/>
</dbReference>
<comment type="cofactor">
    <cofactor evidence="1">
        <name>Zn(2+)</name>
        <dbReference type="ChEBI" id="CHEBI:29105"/>
    </cofactor>
</comment>
<dbReference type="CDD" id="cd01286">
    <property type="entry name" value="deoxycytidylate_deaminase"/>
    <property type="match status" value="1"/>
</dbReference>
<dbReference type="GO" id="GO:0008270">
    <property type="term" value="F:zinc ion binding"/>
    <property type="evidence" value="ECO:0007669"/>
    <property type="project" value="InterPro"/>
</dbReference>
<dbReference type="Gene3D" id="3.40.50.300">
    <property type="entry name" value="P-loop containing nucleotide triphosphate hydrolases"/>
    <property type="match status" value="1"/>
</dbReference>
<dbReference type="InterPro" id="IPR016193">
    <property type="entry name" value="Cytidine_deaminase-like"/>
</dbReference>
<accession>A0A2X4UF39</accession>
<dbReference type="AlphaFoldDB" id="A0A2X4UF39"/>
<keyword evidence="3" id="KW-0479">Metal-binding</keyword>
<dbReference type="GeneID" id="56957015"/>
<evidence type="ECO:0000313" key="7">
    <source>
        <dbReference type="EMBL" id="SQH96564.1"/>
    </source>
</evidence>
<dbReference type="PROSITE" id="PS51747">
    <property type="entry name" value="CYT_DCMP_DEAMINASES_2"/>
    <property type="match status" value="1"/>
</dbReference>